<feature type="transmembrane region" description="Helical" evidence="1">
    <location>
        <begin position="224"/>
        <end position="243"/>
    </location>
</feature>
<accession>A0ABR4C009</accession>
<keyword evidence="1" id="KW-0812">Transmembrane</keyword>
<dbReference type="EMBL" id="JAZHXI010000015">
    <property type="protein sequence ID" value="KAL2063239.1"/>
    <property type="molecule type" value="Genomic_DNA"/>
</dbReference>
<evidence type="ECO:0000313" key="2">
    <source>
        <dbReference type="EMBL" id="KAL2063239.1"/>
    </source>
</evidence>
<organism evidence="2 3">
    <name type="scientific">Oculimacula yallundae</name>
    <dbReference type="NCBI Taxonomy" id="86028"/>
    <lineage>
        <taxon>Eukaryota</taxon>
        <taxon>Fungi</taxon>
        <taxon>Dikarya</taxon>
        <taxon>Ascomycota</taxon>
        <taxon>Pezizomycotina</taxon>
        <taxon>Leotiomycetes</taxon>
        <taxon>Helotiales</taxon>
        <taxon>Ploettnerulaceae</taxon>
        <taxon>Oculimacula</taxon>
    </lineage>
</organism>
<feature type="transmembrane region" description="Helical" evidence="1">
    <location>
        <begin position="183"/>
        <end position="204"/>
    </location>
</feature>
<protein>
    <submittedName>
        <fullName evidence="2">Uncharacterized protein</fullName>
    </submittedName>
</protein>
<comment type="caution">
    <text evidence="2">The sequence shown here is derived from an EMBL/GenBank/DDBJ whole genome shotgun (WGS) entry which is preliminary data.</text>
</comment>
<reference evidence="2 3" key="1">
    <citation type="journal article" date="2024" name="Commun. Biol.">
        <title>Comparative genomic analysis of thermophilic fungi reveals convergent evolutionary adaptations and gene losses.</title>
        <authorList>
            <person name="Steindorff A.S."/>
            <person name="Aguilar-Pontes M.V."/>
            <person name="Robinson A.J."/>
            <person name="Andreopoulos B."/>
            <person name="LaButti K."/>
            <person name="Kuo A."/>
            <person name="Mondo S."/>
            <person name="Riley R."/>
            <person name="Otillar R."/>
            <person name="Haridas S."/>
            <person name="Lipzen A."/>
            <person name="Grimwood J."/>
            <person name="Schmutz J."/>
            <person name="Clum A."/>
            <person name="Reid I.D."/>
            <person name="Moisan M.C."/>
            <person name="Butler G."/>
            <person name="Nguyen T.T.M."/>
            <person name="Dewar K."/>
            <person name="Conant G."/>
            <person name="Drula E."/>
            <person name="Henrissat B."/>
            <person name="Hansel C."/>
            <person name="Singer S."/>
            <person name="Hutchinson M.I."/>
            <person name="de Vries R.P."/>
            <person name="Natvig D.O."/>
            <person name="Powell A.J."/>
            <person name="Tsang A."/>
            <person name="Grigoriev I.V."/>
        </authorList>
    </citation>
    <scope>NUCLEOTIDE SEQUENCE [LARGE SCALE GENOMIC DNA]</scope>
    <source>
        <strain evidence="2 3">CBS 494.80</strain>
    </source>
</reference>
<keyword evidence="1" id="KW-1133">Transmembrane helix</keyword>
<dbReference type="Proteomes" id="UP001595075">
    <property type="component" value="Unassembled WGS sequence"/>
</dbReference>
<keyword evidence="3" id="KW-1185">Reference proteome</keyword>
<keyword evidence="1" id="KW-0472">Membrane</keyword>
<gene>
    <name evidence="2" type="ORF">VTL71DRAFT_5044</name>
</gene>
<evidence type="ECO:0000313" key="3">
    <source>
        <dbReference type="Proteomes" id="UP001595075"/>
    </source>
</evidence>
<sequence>MGRPFTQTPNSIYEKSETSIVHNYTRDVLMLPNPALILVAWCPTVWTTCLACHASGKAIQAADLFALLLKNLLVLALIYSFFCTLNTLCENSLDDDRTRARSQKVFFLLACLSRVLGTVVAIRYLLGQDLLPFWLPCGMASSLYPLVKRFVVLGQFVLACLVTAVILPSWISSGEKAEWSEGLFCVLTFTFLWIIYISILHSIVDTTDALLASTHGHSYIPDNVLTVTLLSLLQIIVLSTYSYQSAKSPHFWILGVGIWAVNNAWHISDLRVPDWSWNESSGRAAVQRNICLGLWMCAAEICELWVGGGLVF</sequence>
<feature type="transmembrane region" description="Helical" evidence="1">
    <location>
        <begin position="72"/>
        <end position="93"/>
    </location>
</feature>
<feature type="transmembrane region" description="Helical" evidence="1">
    <location>
        <begin position="105"/>
        <end position="126"/>
    </location>
</feature>
<feature type="transmembrane region" description="Helical" evidence="1">
    <location>
        <begin position="250"/>
        <end position="268"/>
    </location>
</feature>
<evidence type="ECO:0000256" key="1">
    <source>
        <dbReference type="SAM" id="Phobius"/>
    </source>
</evidence>
<feature type="transmembrane region" description="Helical" evidence="1">
    <location>
        <begin position="146"/>
        <end position="171"/>
    </location>
</feature>
<name>A0ABR4C009_9HELO</name>
<proteinExistence type="predicted"/>